<gene>
    <name evidence="1" type="ORF">GFB47_05510</name>
</gene>
<organism evidence="1 2">
    <name type="scientific">Vibrio algicola</name>
    <dbReference type="NCBI Taxonomy" id="2662262"/>
    <lineage>
        <taxon>Bacteria</taxon>
        <taxon>Pseudomonadati</taxon>
        <taxon>Pseudomonadota</taxon>
        <taxon>Gammaproteobacteria</taxon>
        <taxon>Vibrionales</taxon>
        <taxon>Vibrionaceae</taxon>
        <taxon>Vibrio</taxon>
    </lineage>
</organism>
<protein>
    <submittedName>
        <fullName evidence="1">Uncharacterized protein</fullName>
    </submittedName>
</protein>
<keyword evidence="2" id="KW-1185">Reference proteome</keyword>
<proteinExistence type="predicted"/>
<dbReference type="Proteomes" id="UP000348942">
    <property type="component" value="Chromosome 1"/>
</dbReference>
<dbReference type="RefSeq" id="WP_153447065.1">
    <property type="nucleotide sequence ID" value="NZ_CP045699.1"/>
</dbReference>
<name>A0A5Q0TG65_9VIBR</name>
<sequence length="292" mass="33431">MKLTTKRITLIFNVATIKHDAFIQYLLSSKSYDKETGFFKVTCEIPSEPQELYAGLDDKLTLLLPKALHQHCFAIVNSKEARHTTNHDVLYSSQDFTFSDNLIAILQSIPEAMDESMLLEYLNVDVRTPHYQALFWASALSALPNESKGRYAIDLFGLPLFTQAKAAARFNAKSWLNAACAELSLRKESHLCYSVSREVGEERQYLSFDIDHENKLTNLKWLADIESAHLFARVPYSQVQEITSAYDDEKQINRVLREYCDSPKQLDALENMLPFLQSMDTSISLEWVTLQN</sequence>
<reference evidence="1 2" key="1">
    <citation type="submission" date="2019-10" db="EMBL/GenBank/DDBJ databases">
        <title>Vibrio sp. nov., isolated from Coralline algae surface.</title>
        <authorList>
            <person name="Geng Y."/>
            <person name="Zhang X."/>
        </authorList>
    </citation>
    <scope>NUCLEOTIDE SEQUENCE [LARGE SCALE GENOMIC DNA]</scope>
    <source>
        <strain evidence="1 2">SM1977</strain>
    </source>
</reference>
<evidence type="ECO:0000313" key="2">
    <source>
        <dbReference type="Proteomes" id="UP000348942"/>
    </source>
</evidence>
<evidence type="ECO:0000313" key="1">
    <source>
        <dbReference type="EMBL" id="QGA64915.1"/>
    </source>
</evidence>
<dbReference type="AlphaFoldDB" id="A0A5Q0TG65"/>
<accession>A0A5Q0TG65</accession>
<dbReference type="EMBL" id="CP045699">
    <property type="protein sequence ID" value="QGA64915.1"/>
    <property type="molecule type" value="Genomic_DNA"/>
</dbReference>